<dbReference type="UniPathway" id="UPA00223">
    <property type="reaction ID" value="UER00718"/>
</dbReference>
<dbReference type="Gene3D" id="3.30.499.10">
    <property type="entry name" value="Aconitase, domain 3"/>
    <property type="match status" value="2"/>
</dbReference>
<dbReference type="NCBIfam" id="TIGR01341">
    <property type="entry name" value="aconitase_1"/>
    <property type="match status" value="1"/>
</dbReference>
<dbReference type="Pfam" id="PF00694">
    <property type="entry name" value="Aconitase_C"/>
    <property type="match status" value="1"/>
</dbReference>
<dbReference type="GO" id="GO:0003723">
    <property type="term" value="F:RNA binding"/>
    <property type="evidence" value="ECO:0007669"/>
    <property type="project" value="UniProtKB-KW"/>
</dbReference>
<dbReference type="InterPro" id="IPR006249">
    <property type="entry name" value="Aconitase/IRP2"/>
</dbReference>
<dbReference type="PRINTS" id="PR00415">
    <property type="entry name" value="ACONITASE"/>
</dbReference>
<dbReference type="CDD" id="cd01586">
    <property type="entry name" value="AcnA_IRP"/>
    <property type="match status" value="1"/>
</dbReference>
<dbReference type="GO" id="GO:0051539">
    <property type="term" value="F:4 iron, 4 sulfur cluster binding"/>
    <property type="evidence" value="ECO:0007669"/>
    <property type="project" value="UniProtKB-KW"/>
</dbReference>
<accession>A0A0J6IL25</accession>
<evidence type="ECO:0000256" key="5">
    <source>
        <dbReference type="ARBA" id="ARBA00022532"/>
    </source>
</evidence>
<dbReference type="FunFam" id="3.20.19.10:FF:000001">
    <property type="entry name" value="Aconitate hydratase"/>
    <property type="match status" value="1"/>
</dbReference>
<gene>
    <name evidence="15" type="ORF">TU86_17845</name>
</gene>
<dbReference type="InterPro" id="IPR015931">
    <property type="entry name" value="Acnase/IPM_dHydase_lsu_aba_1/3"/>
</dbReference>
<dbReference type="InterPro" id="IPR036008">
    <property type="entry name" value="Aconitase_4Fe-4S_dom"/>
</dbReference>
<dbReference type="FunFam" id="3.30.499.10:FF:000009">
    <property type="entry name" value="Aconitate hydratase"/>
    <property type="match status" value="1"/>
</dbReference>
<keyword evidence="6" id="KW-0479">Metal-binding</keyword>
<dbReference type="Proteomes" id="UP000036325">
    <property type="component" value="Unassembled WGS sequence"/>
</dbReference>
<evidence type="ECO:0000259" key="14">
    <source>
        <dbReference type="Pfam" id="PF00694"/>
    </source>
</evidence>
<evidence type="ECO:0000256" key="4">
    <source>
        <dbReference type="ARBA" id="ARBA00022485"/>
    </source>
</evidence>
<dbReference type="InterPro" id="IPR018136">
    <property type="entry name" value="Aconitase_4Fe-4S_BS"/>
</dbReference>
<dbReference type="InterPro" id="IPR044137">
    <property type="entry name" value="AcnA_IRP_Swivel"/>
</dbReference>
<dbReference type="PROSITE" id="PS00450">
    <property type="entry name" value="ACONITASE_1"/>
    <property type="match status" value="1"/>
</dbReference>
<dbReference type="SUPFAM" id="SSF52016">
    <property type="entry name" value="LeuD/IlvD-like"/>
    <property type="match status" value="1"/>
</dbReference>
<dbReference type="EMBL" id="JYLF01000008">
    <property type="protein sequence ID" value="KMN12479.1"/>
    <property type="molecule type" value="Genomic_DNA"/>
</dbReference>
<dbReference type="SUPFAM" id="SSF53732">
    <property type="entry name" value="Aconitase iron-sulfur domain"/>
    <property type="match status" value="1"/>
</dbReference>
<dbReference type="AlphaFoldDB" id="A0A0J6IL25"/>
<dbReference type="Gene3D" id="6.10.190.10">
    <property type="match status" value="1"/>
</dbReference>
<comment type="pathway">
    <text evidence="2">Carbohydrate metabolism; tricarboxylic acid cycle; isocitrate from oxaloacetate: step 2/2.</text>
</comment>
<dbReference type="STRING" id="1608994.TU86_17845"/>
<evidence type="ECO:0000256" key="7">
    <source>
        <dbReference type="ARBA" id="ARBA00022884"/>
    </source>
</evidence>
<dbReference type="RefSeq" id="WP_048365645.1">
    <property type="nucleotide sequence ID" value="NZ_JYLF01000008.1"/>
</dbReference>
<organism evidence="15 16">
    <name type="scientific">Pseudomonas weihenstephanensis</name>
    <dbReference type="NCBI Taxonomy" id="1608994"/>
    <lineage>
        <taxon>Bacteria</taxon>
        <taxon>Pseudomonadati</taxon>
        <taxon>Pseudomonadota</taxon>
        <taxon>Gammaproteobacteria</taxon>
        <taxon>Pseudomonadales</taxon>
        <taxon>Pseudomonadaceae</taxon>
        <taxon>Pseudomonas</taxon>
    </lineage>
</organism>
<dbReference type="InterPro" id="IPR015928">
    <property type="entry name" value="Aconitase/3IPM_dehydase_swvl"/>
</dbReference>
<dbReference type="OrthoDB" id="9764318at2"/>
<proteinExistence type="inferred from homology"/>
<dbReference type="PANTHER" id="PTHR11670">
    <property type="entry name" value="ACONITASE/IRON-RESPONSIVE ELEMENT FAMILY MEMBER"/>
    <property type="match status" value="1"/>
</dbReference>
<evidence type="ECO:0000259" key="13">
    <source>
        <dbReference type="Pfam" id="PF00330"/>
    </source>
</evidence>
<evidence type="ECO:0000313" key="16">
    <source>
        <dbReference type="Proteomes" id="UP000036325"/>
    </source>
</evidence>
<evidence type="ECO:0000256" key="3">
    <source>
        <dbReference type="ARBA" id="ARBA00007185"/>
    </source>
</evidence>
<dbReference type="Pfam" id="PF00330">
    <property type="entry name" value="Aconitase"/>
    <property type="match status" value="1"/>
</dbReference>
<dbReference type="InterPro" id="IPR001030">
    <property type="entry name" value="Acoase/IPM_deHydtase_lsu_aba"/>
</dbReference>
<dbReference type="EC" id="4.2.1.3" evidence="12"/>
<comment type="catalytic activity">
    <reaction evidence="11 12">
        <text>citrate = D-threo-isocitrate</text>
        <dbReference type="Rhea" id="RHEA:10336"/>
        <dbReference type="ChEBI" id="CHEBI:15562"/>
        <dbReference type="ChEBI" id="CHEBI:16947"/>
        <dbReference type="EC" id="4.2.1.3"/>
    </reaction>
</comment>
<keyword evidence="4 12" id="KW-0004">4Fe-4S</keyword>
<evidence type="ECO:0000256" key="11">
    <source>
        <dbReference type="ARBA" id="ARBA00023501"/>
    </source>
</evidence>
<name>A0A0J6IL25_9PSED</name>
<evidence type="ECO:0000256" key="1">
    <source>
        <dbReference type="ARBA" id="ARBA00001966"/>
    </source>
</evidence>
<keyword evidence="7" id="KW-0694">RNA-binding</keyword>
<feature type="domain" description="Aconitase A/isopropylmalate dehydratase small subunit swivel" evidence="14">
    <location>
        <begin position="710"/>
        <end position="836"/>
    </location>
</feature>
<evidence type="ECO:0000256" key="6">
    <source>
        <dbReference type="ARBA" id="ARBA00022723"/>
    </source>
</evidence>
<sequence length="913" mass="99177">MSSLDSLNTLSTLKVDDKTYHYFSLPLAAKTLGDLSRLPMSLKVLLENLLRWQDNKTVTETDLKSLAAWLKERRSDREIQYRPARVLMQDFTGVPAVVDLAAMRAAMAKAGGDPQRINPLSPVDLVIDHSVMVDKFASPSAFEQNVDIEMERNGERYAFLRWGQNAFDNFSVVPPGTGICHQVNLEYLGRTVWTKDEDGRTYAFPDTLVGTDSHTTMINGLGVLGWGVGGIEAEAAMLGQPVSMLIPEVVGFKLSGKLKEGITATDLVLTVTQMLRSKGVVGKFVEFYGDGLADLPLADRATLANMAPEYGATCGFFPVDQITLDYLRLSGRPDATVKLVEAYCKAQGLWREPGQEPVFTDTLALDMATVEASLAGPKRPQDRVSLPNVGQAFSDFLSLQFKPTNKEEGRLESEGGGGVAVGNADLVGEADYDWEGKTYRLKNGAVVIAAITSCTNTSNPSVMMAAGLVAKKAVEKGLMTQPWVKTSLAPGSKVVTDYYKAAGLTPYLDQLGFSLVGYGCTTCIGNSGPLPDPIEKAITQNDLTVASVLSGNRNFEGRVHPLVKTNWLASPPLVVAYALAGSVRTDISSEPLGIGKDGQPVYLRDIWPSQKEIADAVAKVSTAMFHKEYAEVFAGDEQWQAIEVPQAATYVWQADSTYIQHPPFFDDISGPLPVIKDVEGARVLALLGDSVTTDHISPAGNIKADSPAGHYLREKGVEPRDFNSYGSRRGNHEVMMRGTFANIRIRNEMLGGEEGGNTIYIPTGEKLSIYDAAMRYQASGTPLVVIAGQEYGTGSSRDWAAKGTNLLGVKAVIAESFERIHRSNLVGMGVLPLQFKLDQNRKSLNLTGKETLDILGLSGAELQPRMNLTLVITRENGSKEQVEVLCRIDTLNEVEYFKAGGILHYVLRQLIAS</sequence>
<dbReference type="CDD" id="cd01580">
    <property type="entry name" value="AcnA_IRP_Swivel"/>
    <property type="match status" value="1"/>
</dbReference>
<dbReference type="GO" id="GO:0046872">
    <property type="term" value="F:metal ion binding"/>
    <property type="evidence" value="ECO:0007669"/>
    <property type="project" value="UniProtKB-KW"/>
</dbReference>
<comment type="function">
    <text evidence="12">Catalyzes the isomerization of citrate to isocitrate via cis-aconitate.</text>
</comment>
<dbReference type="NCBIfam" id="NF009520">
    <property type="entry name" value="PRK12881.1"/>
    <property type="match status" value="1"/>
</dbReference>
<keyword evidence="9 12" id="KW-0411">Iron-sulfur</keyword>
<dbReference type="NCBIfam" id="NF006757">
    <property type="entry name" value="PRK09277.1"/>
    <property type="match status" value="1"/>
</dbReference>
<keyword evidence="8 12" id="KW-0408">Iron</keyword>
<evidence type="ECO:0000256" key="10">
    <source>
        <dbReference type="ARBA" id="ARBA00023239"/>
    </source>
</evidence>
<comment type="cofactor">
    <cofactor evidence="1">
        <name>[4Fe-4S] cluster</name>
        <dbReference type="ChEBI" id="CHEBI:49883"/>
    </cofactor>
</comment>
<evidence type="ECO:0000256" key="8">
    <source>
        <dbReference type="ARBA" id="ARBA00023004"/>
    </source>
</evidence>
<dbReference type="FunFam" id="3.30.499.10:FF:000002">
    <property type="entry name" value="Aconitate hydratase"/>
    <property type="match status" value="1"/>
</dbReference>
<dbReference type="PATRIC" id="fig|1608994.3.peg.4270"/>
<protein>
    <recommendedName>
        <fullName evidence="12">Aconitate hydratase</fullName>
        <shortName evidence="12">Aconitase</shortName>
        <ecNumber evidence="12">4.2.1.3</ecNumber>
    </recommendedName>
</protein>
<dbReference type="GO" id="GO:0006099">
    <property type="term" value="P:tricarboxylic acid cycle"/>
    <property type="evidence" value="ECO:0007669"/>
    <property type="project" value="UniProtKB-UniPathway"/>
</dbReference>
<dbReference type="InterPro" id="IPR000573">
    <property type="entry name" value="AconitaseA/IPMdHydase_ssu_swvl"/>
</dbReference>
<feature type="domain" description="Aconitase/3-isopropylmalate dehydratase large subunit alpha/beta/alpha" evidence="13">
    <location>
        <begin position="75"/>
        <end position="581"/>
    </location>
</feature>
<dbReference type="GO" id="GO:0003994">
    <property type="term" value="F:aconitate hydratase activity"/>
    <property type="evidence" value="ECO:0007669"/>
    <property type="project" value="UniProtKB-EC"/>
</dbReference>
<reference evidence="15 16" key="1">
    <citation type="submission" date="2015-02" db="EMBL/GenBank/DDBJ databases">
        <title>Pseudomonas helleri sp. nov. and Pseudomonas weihenstephanensis sp. nov., isolated from raw cows milk.</title>
        <authorList>
            <person name="von Neubeck M."/>
            <person name="Huptas C."/>
            <person name="Wenning M."/>
            <person name="Scherer S."/>
        </authorList>
    </citation>
    <scope>NUCLEOTIDE SEQUENCE [LARGE SCALE GENOMIC DNA]</scope>
    <source>
        <strain evidence="15 16">DSM 29166</strain>
    </source>
</reference>
<dbReference type="PROSITE" id="PS01244">
    <property type="entry name" value="ACONITASE_2"/>
    <property type="match status" value="1"/>
</dbReference>
<keyword evidence="5" id="KW-0816">Tricarboxylic acid cycle</keyword>
<comment type="similarity">
    <text evidence="3 12">Belongs to the aconitase/IPM isomerase family.</text>
</comment>
<evidence type="ECO:0000256" key="2">
    <source>
        <dbReference type="ARBA" id="ARBA00004717"/>
    </source>
</evidence>
<evidence type="ECO:0000256" key="12">
    <source>
        <dbReference type="RuleBase" id="RU361275"/>
    </source>
</evidence>
<keyword evidence="10 12" id="KW-0456">Lyase</keyword>
<comment type="caution">
    <text evidence="15">The sequence shown here is derived from an EMBL/GenBank/DDBJ whole genome shotgun (WGS) entry which is preliminary data.</text>
</comment>
<evidence type="ECO:0000313" key="15">
    <source>
        <dbReference type="EMBL" id="KMN12479.1"/>
    </source>
</evidence>
<evidence type="ECO:0000256" key="9">
    <source>
        <dbReference type="ARBA" id="ARBA00023014"/>
    </source>
</evidence>
<dbReference type="Gene3D" id="3.20.19.10">
    <property type="entry name" value="Aconitase, domain 4"/>
    <property type="match status" value="1"/>
</dbReference>